<gene>
    <name evidence="10" type="primary">Znf397_3</name>
    <name evidence="10" type="ORF">VIRALT_R04507</name>
</gene>
<feature type="domain" description="C2H2-type" evidence="9">
    <location>
        <begin position="27"/>
        <end position="54"/>
    </location>
</feature>
<feature type="non-terminal residue" evidence="10">
    <location>
        <position position="54"/>
    </location>
</feature>
<dbReference type="PROSITE" id="PS00028">
    <property type="entry name" value="ZINC_FINGER_C2H2_1"/>
    <property type="match status" value="1"/>
</dbReference>
<evidence type="ECO:0000256" key="8">
    <source>
        <dbReference type="SAM" id="MobiDB-lite"/>
    </source>
</evidence>
<dbReference type="PROSITE" id="PS50157">
    <property type="entry name" value="ZINC_FINGER_C2H2_2"/>
    <property type="match status" value="1"/>
</dbReference>
<evidence type="ECO:0000259" key="9">
    <source>
        <dbReference type="PROSITE" id="PS50157"/>
    </source>
</evidence>
<evidence type="ECO:0000256" key="1">
    <source>
        <dbReference type="ARBA" id="ARBA00004123"/>
    </source>
</evidence>
<evidence type="ECO:0000313" key="10">
    <source>
        <dbReference type="EMBL" id="NWT14299.1"/>
    </source>
</evidence>
<dbReference type="EMBL" id="VZRF01008432">
    <property type="protein sequence ID" value="NWT14299.1"/>
    <property type="molecule type" value="Genomic_DNA"/>
</dbReference>
<dbReference type="InterPro" id="IPR036236">
    <property type="entry name" value="Znf_C2H2_sf"/>
</dbReference>
<evidence type="ECO:0000256" key="7">
    <source>
        <dbReference type="PROSITE-ProRule" id="PRU00042"/>
    </source>
</evidence>
<name>A0A7K5L734_VIRAL</name>
<dbReference type="PANTHER" id="PTHR23226">
    <property type="entry name" value="ZINC FINGER AND SCAN DOMAIN-CONTAINING"/>
    <property type="match status" value="1"/>
</dbReference>
<sequence length="54" mass="6387">SREGGQRSSQRSELVVREQLHNEKKPYKCGECGKSFRYSSELIRHQWNHTGERP</sequence>
<dbReference type="GO" id="GO:0005634">
    <property type="term" value="C:nucleus"/>
    <property type="evidence" value="ECO:0007669"/>
    <property type="project" value="UniProtKB-SubCell"/>
</dbReference>
<evidence type="ECO:0000313" key="11">
    <source>
        <dbReference type="Proteomes" id="UP000589495"/>
    </source>
</evidence>
<accession>A0A7K5L734</accession>
<evidence type="ECO:0000256" key="2">
    <source>
        <dbReference type="ARBA" id="ARBA00022723"/>
    </source>
</evidence>
<keyword evidence="6" id="KW-0539">Nucleus</keyword>
<keyword evidence="2" id="KW-0479">Metal-binding</keyword>
<dbReference type="AlphaFoldDB" id="A0A7K5L734"/>
<keyword evidence="3" id="KW-0677">Repeat</keyword>
<dbReference type="GO" id="GO:0000981">
    <property type="term" value="F:DNA-binding transcription factor activity, RNA polymerase II-specific"/>
    <property type="evidence" value="ECO:0007669"/>
    <property type="project" value="TreeGrafter"/>
</dbReference>
<dbReference type="Proteomes" id="UP000589495">
    <property type="component" value="Unassembled WGS sequence"/>
</dbReference>
<keyword evidence="5" id="KW-0862">Zinc</keyword>
<comment type="subcellular location">
    <subcellularLocation>
        <location evidence="1">Nucleus</location>
    </subcellularLocation>
</comment>
<dbReference type="GO" id="GO:0000978">
    <property type="term" value="F:RNA polymerase II cis-regulatory region sequence-specific DNA binding"/>
    <property type="evidence" value="ECO:0007669"/>
    <property type="project" value="TreeGrafter"/>
</dbReference>
<dbReference type="GO" id="GO:0008270">
    <property type="term" value="F:zinc ion binding"/>
    <property type="evidence" value="ECO:0007669"/>
    <property type="project" value="UniProtKB-KW"/>
</dbReference>
<keyword evidence="11" id="KW-1185">Reference proteome</keyword>
<feature type="compositionally biased region" description="Low complexity" evidence="8">
    <location>
        <begin position="1"/>
        <end position="13"/>
    </location>
</feature>
<protein>
    <submittedName>
        <fullName evidence="10">ZN397 protein</fullName>
    </submittedName>
</protein>
<dbReference type="FunFam" id="3.30.160.60:FF:000352">
    <property type="entry name" value="zinc finger protein 3 homolog"/>
    <property type="match status" value="1"/>
</dbReference>
<reference evidence="10 11" key="1">
    <citation type="submission" date="2019-09" db="EMBL/GenBank/DDBJ databases">
        <title>Bird 10,000 Genomes (B10K) Project - Family phase.</title>
        <authorList>
            <person name="Zhang G."/>
        </authorList>
    </citation>
    <scope>NUCLEOTIDE SEQUENCE [LARGE SCALE GENOMIC DNA]</scope>
    <source>
        <strain evidence="10">B10K-DU-001-22</strain>
        <tissue evidence="10">Muscle</tissue>
    </source>
</reference>
<evidence type="ECO:0000256" key="6">
    <source>
        <dbReference type="ARBA" id="ARBA00023242"/>
    </source>
</evidence>
<dbReference type="Gene3D" id="3.30.160.60">
    <property type="entry name" value="Classic Zinc Finger"/>
    <property type="match status" value="1"/>
</dbReference>
<comment type="caution">
    <text evidence="10">The sequence shown here is derived from an EMBL/GenBank/DDBJ whole genome shotgun (WGS) entry which is preliminary data.</text>
</comment>
<keyword evidence="4 7" id="KW-0863">Zinc-finger</keyword>
<evidence type="ECO:0000256" key="5">
    <source>
        <dbReference type="ARBA" id="ARBA00022833"/>
    </source>
</evidence>
<evidence type="ECO:0000256" key="3">
    <source>
        <dbReference type="ARBA" id="ARBA00022737"/>
    </source>
</evidence>
<dbReference type="Pfam" id="PF00096">
    <property type="entry name" value="zf-C2H2"/>
    <property type="match status" value="1"/>
</dbReference>
<feature type="non-terminal residue" evidence="10">
    <location>
        <position position="1"/>
    </location>
</feature>
<dbReference type="InterPro" id="IPR013087">
    <property type="entry name" value="Znf_C2H2_type"/>
</dbReference>
<organism evidence="10 11">
    <name type="scientific">Vireo altiloquus</name>
    <name type="common">Black-whiskered vireo</name>
    <name type="synonym">Muscicapa altiloqua</name>
    <dbReference type="NCBI Taxonomy" id="34956"/>
    <lineage>
        <taxon>Eukaryota</taxon>
        <taxon>Metazoa</taxon>
        <taxon>Chordata</taxon>
        <taxon>Craniata</taxon>
        <taxon>Vertebrata</taxon>
        <taxon>Euteleostomi</taxon>
        <taxon>Archelosauria</taxon>
        <taxon>Archosauria</taxon>
        <taxon>Dinosauria</taxon>
        <taxon>Saurischia</taxon>
        <taxon>Theropoda</taxon>
        <taxon>Coelurosauria</taxon>
        <taxon>Aves</taxon>
        <taxon>Neognathae</taxon>
        <taxon>Neoaves</taxon>
        <taxon>Telluraves</taxon>
        <taxon>Australaves</taxon>
        <taxon>Passeriformes</taxon>
        <taxon>Corvoidea</taxon>
        <taxon>Vireonidae</taxon>
        <taxon>Vireoninae</taxon>
        <taxon>Vireo</taxon>
    </lineage>
</organism>
<evidence type="ECO:0000256" key="4">
    <source>
        <dbReference type="ARBA" id="ARBA00022771"/>
    </source>
</evidence>
<dbReference type="PANTHER" id="PTHR23226:SF416">
    <property type="entry name" value="FI01424P"/>
    <property type="match status" value="1"/>
</dbReference>
<dbReference type="SUPFAM" id="SSF57667">
    <property type="entry name" value="beta-beta-alpha zinc fingers"/>
    <property type="match status" value="1"/>
</dbReference>
<proteinExistence type="predicted"/>
<feature type="region of interest" description="Disordered" evidence="8">
    <location>
        <begin position="1"/>
        <end position="20"/>
    </location>
</feature>